<dbReference type="Pfam" id="PF06985">
    <property type="entry name" value="HET"/>
    <property type="match status" value="1"/>
</dbReference>
<organism evidence="3 4">
    <name type="scientific">Pseudallescheria apiosperma</name>
    <name type="common">Scedosporium apiospermum</name>
    <dbReference type="NCBI Taxonomy" id="563466"/>
    <lineage>
        <taxon>Eukaryota</taxon>
        <taxon>Fungi</taxon>
        <taxon>Dikarya</taxon>
        <taxon>Ascomycota</taxon>
        <taxon>Pezizomycotina</taxon>
        <taxon>Sordariomycetes</taxon>
        <taxon>Hypocreomycetidae</taxon>
        <taxon>Microascales</taxon>
        <taxon>Microascaceae</taxon>
        <taxon>Scedosporium</taxon>
    </lineage>
</organism>
<dbReference type="AlphaFoldDB" id="A0A084FZB4"/>
<reference evidence="3 4" key="1">
    <citation type="journal article" date="2014" name="Genome Announc.">
        <title>Draft genome sequence of the pathogenic fungus Scedosporium apiospermum.</title>
        <authorList>
            <person name="Vandeputte P."/>
            <person name="Ghamrawi S."/>
            <person name="Rechenmann M."/>
            <person name="Iltis A."/>
            <person name="Giraud S."/>
            <person name="Fleury M."/>
            <person name="Thornton C."/>
            <person name="Delhaes L."/>
            <person name="Meyer W."/>
            <person name="Papon N."/>
            <person name="Bouchara J.P."/>
        </authorList>
    </citation>
    <scope>NUCLEOTIDE SEQUENCE [LARGE SCALE GENOMIC DNA]</scope>
    <source>
        <strain evidence="3 4">IHEM 14462</strain>
    </source>
</reference>
<accession>A0A084FZB4</accession>
<sequence>MSDRMDTDSDSDGFAPVFVRGDTETHPVISRVAYINNPSFEFSPPDGYICNKCRGVHAIAIGWSAITLVELERSRSGCRFCDFVYRAVEHHSDSPLGNVVASLQGSPDQENVGVRITSEEGNLNIAYSTASGTDRPPELDLWVYTNAASKPTGAETKTNNIGAMLLGIRLGDMPKTFRDAVEICIKLKIKYLWIDSLCIIQNDLDDWRVEAAKMGQYYRNSYVTVAAHPTHDWDGKIQAHIDGGCHLSRKRPFEATVRGRDGQACNIFARQLHNHGQFVKTTQDGRCSEYFKRGWCFQERMLAPRIMHFTKSEVLFECNTTLSCECGGASRGEIERAESLKKPFAVSLRSVGQPTISPDASKEVLHAYRRLTEDYCEKRLTKWTDLLPALSSMASILQPALGSYYAGLWEADLYLGLQWSSSWGLGPCSELCDKSHREKDCPKRCYRHDEASKESFGHLTGGSLTLFTCAITMTGPLELTLGGWAKISGDKISSCTFILDAKQDEALARTKPVVCIELMRSRAIYRETIQPRRFVNPHYPFGEANFDADYWNEQPRPGRQMVSIAAIVAVDLEDGTFQRIGFTHYLEPPFLLDRIAIPEANRGSNAIHHGTEGSNSTPEASVKFECSAPGSFGSGAGNTH</sequence>
<dbReference type="InterPro" id="IPR010730">
    <property type="entry name" value="HET"/>
</dbReference>
<dbReference type="KEGG" id="sapo:SAPIO_CDS8300"/>
<evidence type="ECO:0000256" key="1">
    <source>
        <dbReference type="SAM" id="MobiDB-lite"/>
    </source>
</evidence>
<dbReference type="HOGENOM" id="CLU_427687_0_0_1"/>
<evidence type="ECO:0000313" key="3">
    <source>
        <dbReference type="EMBL" id="KEZ40426.1"/>
    </source>
</evidence>
<dbReference type="RefSeq" id="XP_016640225.1">
    <property type="nucleotide sequence ID" value="XM_016789962.1"/>
</dbReference>
<dbReference type="PANTHER" id="PTHR33112">
    <property type="entry name" value="DOMAIN PROTEIN, PUTATIVE-RELATED"/>
    <property type="match status" value="1"/>
</dbReference>
<proteinExistence type="predicted"/>
<evidence type="ECO:0000259" key="2">
    <source>
        <dbReference type="Pfam" id="PF06985"/>
    </source>
</evidence>
<dbReference type="Proteomes" id="UP000028545">
    <property type="component" value="Unassembled WGS sequence"/>
</dbReference>
<evidence type="ECO:0000313" key="4">
    <source>
        <dbReference type="Proteomes" id="UP000028545"/>
    </source>
</evidence>
<protein>
    <recommendedName>
        <fullName evidence="2">Heterokaryon incompatibility domain-containing protein</fullName>
    </recommendedName>
</protein>
<dbReference type="VEuPathDB" id="FungiDB:SAPIO_CDS8300"/>
<name>A0A084FZB4_PSEDA</name>
<feature type="region of interest" description="Disordered" evidence="1">
    <location>
        <begin position="604"/>
        <end position="640"/>
    </location>
</feature>
<dbReference type="PANTHER" id="PTHR33112:SF9">
    <property type="entry name" value="HETEROKARYON INCOMPATIBILITY DOMAIN-CONTAINING PROTEIN"/>
    <property type="match status" value="1"/>
</dbReference>
<comment type="caution">
    <text evidence="3">The sequence shown here is derived from an EMBL/GenBank/DDBJ whole genome shotgun (WGS) entry which is preliminary data.</text>
</comment>
<dbReference type="GeneID" id="27727372"/>
<feature type="domain" description="Heterokaryon incompatibility" evidence="2">
    <location>
        <begin position="166"/>
        <end position="299"/>
    </location>
</feature>
<gene>
    <name evidence="3" type="ORF">SAPIO_CDS8300</name>
</gene>
<keyword evidence="4" id="KW-1185">Reference proteome</keyword>
<dbReference type="EMBL" id="JOWA01000121">
    <property type="protein sequence ID" value="KEZ40426.1"/>
    <property type="molecule type" value="Genomic_DNA"/>
</dbReference>
<dbReference type="OrthoDB" id="5362512at2759"/>